<gene>
    <name evidence="1" type="ORF">O0236_009235</name>
</gene>
<keyword evidence="2" id="KW-1185">Reference proteome</keyword>
<sequence>MKKVILWGTVILGMFGTLFFVEPIANAATWHNGVPTFLKSGFWMKTKSKDFYIKFSNRAIYYGVKDDYAVGVPLDSTVLTNPRYKKTGKSFVIDNKVSKQQNIRTTIRKISKNKATFYFGEKSVPSKNIHIVRISKLP</sequence>
<dbReference type="EMBL" id="CP168151">
    <property type="protein sequence ID" value="XFD39566.1"/>
    <property type="molecule type" value="Genomic_DNA"/>
</dbReference>
<accession>A0ACD5DDU2</accession>
<proteinExistence type="predicted"/>
<organism evidence="1 2">
    <name type="scientific">Lentilactobacillus terminaliae</name>
    <dbReference type="NCBI Taxonomy" id="3003483"/>
    <lineage>
        <taxon>Bacteria</taxon>
        <taxon>Bacillati</taxon>
        <taxon>Bacillota</taxon>
        <taxon>Bacilli</taxon>
        <taxon>Lactobacillales</taxon>
        <taxon>Lactobacillaceae</taxon>
        <taxon>Lentilactobacillus</taxon>
    </lineage>
</organism>
<dbReference type="Proteomes" id="UP001149860">
    <property type="component" value="Chromosome"/>
</dbReference>
<name>A0ACD5DDU2_9LACO</name>
<evidence type="ECO:0000313" key="1">
    <source>
        <dbReference type="EMBL" id="XFD39566.1"/>
    </source>
</evidence>
<reference evidence="1" key="1">
    <citation type="submission" date="2024-08" db="EMBL/GenBank/DDBJ databases">
        <title>Lentilactobacillus sp. nov., isolated from tree bark.</title>
        <authorList>
            <person name="Phuengjayaem S."/>
            <person name="Tanasupawat S."/>
        </authorList>
    </citation>
    <scope>NUCLEOTIDE SEQUENCE</scope>
    <source>
        <strain evidence="1">SPB1-3</strain>
    </source>
</reference>
<evidence type="ECO:0000313" key="2">
    <source>
        <dbReference type="Proteomes" id="UP001149860"/>
    </source>
</evidence>
<protein>
    <submittedName>
        <fullName evidence="1">Uncharacterized protein</fullName>
    </submittedName>
</protein>